<feature type="signal peptide" evidence="1">
    <location>
        <begin position="1"/>
        <end position="25"/>
    </location>
</feature>
<evidence type="ECO:0000313" key="3">
    <source>
        <dbReference type="EMBL" id="BAY00263.1"/>
    </source>
</evidence>
<keyword evidence="4" id="KW-1185">Reference proteome</keyword>
<keyword evidence="1" id="KW-0732">Signal</keyword>
<evidence type="ECO:0000256" key="1">
    <source>
        <dbReference type="SAM" id="SignalP"/>
    </source>
</evidence>
<reference evidence="4" key="1">
    <citation type="journal article" date="2017" name="Genome Announc.">
        <title>Complete Genome Sequence of Mycobacterium stephanolepidis.</title>
        <authorList>
            <person name="Fukano H."/>
            <person name="Yoshida M."/>
            <person name="Katayama Y."/>
            <person name="Omatsu T."/>
            <person name="Mizutani T."/>
            <person name="Kurata O."/>
            <person name="Wada S."/>
            <person name="Hoshino Y."/>
        </authorList>
    </citation>
    <scope>NUCLEOTIDE SEQUENCE [LARGE SCALE GENOMIC DNA]</scope>
    <source>
        <strain evidence="4">NJB0901</strain>
    </source>
</reference>
<dbReference type="OrthoDB" id="4990393at2"/>
<reference evidence="3 4" key="2">
    <citation type="journal article" date="2017" name="Int. J. Syst. Evol. Microbiol.">
        <title>Mycobacterium stephanolepidis sp. nov., a rapidly growing species related to Mycobacterium chelonae, isolated from marine teleost fish, Stephanolepis cirrhifer.</title>
        <authorList>
            <person name="Fukano H."/>
            <person name="Wada S."/>
            <person name="Kurata O."/>
            <person name="Katayama K."/>
            <person name="Fujiwara N."/>
            <person name="Hoshino Y."/>
        </authorList>
    </citation>
    <scope>NUCLEOTIDE SEQUENCE [LARGE SCALE GENOMIC DNA]</scope>
    <source>
        <strain evidence="3 4">NJB0901</strain>
    </source>
</reference>
<sequence>MRKLAGVVVALFGVLALFGSTSAAATPAESSLIGMRWALKTDQTAYFELDLDGRLSGSDSCNRMMGSFTVLPDENLDFGLGPALTMMYCGDVTGAQSAMRAALSGSRYWHRVDSALTLSELPGEQVWEFVLVPLGSAGPG</sequence>
<dbReference type="RefSeq" id="WP_096505138.1">
    <property type="nucleotide sequence ID" value="NZ_AP018165.1"/>
</dbReference>
<name>A0A1Z4F568_9MYCO</name>
<dbReference type="AlphaFoldDB" id="A0A1Z4F568"/>
<protein>
    <recommendedName>
        <fullName evidence="2">DUF306 domain-containing protein</fullName>
    </recommendedName>
</protein>
<dbReference type="InterPro" id="IPR038670">
    <property type="entry name" value="HslJ-like_sf"/>
</dbReference>
<evidence type="ECO:0000259" key="2">
    <source>
        <dbReference type="Pfam" id="PF03724"/>
    </source>
</evidence>
<evidence type="ECO:0000313" key="4">
    <source>
        <dbReference type="Proteomes" id="UP000217954"/>
    </source>
</evidence>
<feature type="chain" id="PRO_5039178802" description="DUF306 domain-containing protein" evidence="1">
    <location>
        <begin position="26"/>
        <end position="140"/>
    </location>
</feature>
<dbReference type="EMBL" id="AP018165">
    <property type="protein sequence ID" value="BAY00263.1"/>
    <property type="molecule type" value="Genomic_DNA"/>
</dbReference>
<dbReference type="InterPro" id="IPR005184">
    <property type="entry name" value="DUF306_Meta_HslJ"/>
</dbReference>
<feature type="domain" description="DUF306" evidence="2">
    <location>
        <begin position="41"/>
        <end position="129"/>
    </location>
</feature>
<dbReference type="Proteomes" id="UP000217954">
    <property type="component" value="Chromosome"/>
</dbReference>
<accession>A0A1Z4F568</accession>
<dbReference type="KEGG" id="mste:MSTE_04971"/>
<dbReference type="Pfam" id="PF03724">
    <property type="entry name" value="META"/>
    <property type="match status" value="1"/>
</dbReference>
<dbReference type="Gene3D" id="2.40.128.270">
    <property type="match status" value="1"/>
</dbReference>
<gene>
    <name evidence="3" type="ORF">MSTE_04971</name>
</gene>
<organism evidence="3 4">
    <name type="scientific">[Mycobacterium] stephanolepidis</name>
    <dbReference type="NCBI Taxonomy" id="1520670"/>
    <lineage>
        <taxon>Bacteria</taxon>
        <taxon>Bacillati</taxon>
        <taxon>Actinomycetota</taxon>
        <taxon>Actinomycetes</taxon>
        <taxon>Mycobacteriales</taxon>
        <taxon>Mycobacteriaceae</taxon>
        <taxon>Mycobacteroides</taxon>
    </lineage>
</organism>
<proteinExistence type="predicted"/>